<evidence type="ECO:0000313" key="5">
    <source>
        <dbReference type="Proteomes" id="UP000316852"/>
    </source>
</evidence>
<dbReference type="PANTHER" id="PTHR41775">
    <property type="entry name" value="SECRETED PROTEIN-RELATED"/>
    <property type="match status" value="1"/>
</dbReference>
<feature type="signal peptide" evidence="1">
    <location>
        <begin position="1"/>
        <end position="22"/>
    </location>
</feature>
<keyword evidence="1" id="KW-0732">Signal</keyword>
<reference evidence="4 5" key="1">
    <citation type="journal article" date="2019" name="Nat. Microbiol.">
        <title>Mediterranean grassland soil C-N compound turnover is dependent on rainfall and depth, and is mediated by genomically divergent microorganisms.</title>
        <authorList>
            <person name="Diamond S."/>
            <person name="Andeer P.F."/>
            <person name="Li Z."/>
            <person name="Crits-Christoph A."/>
            <person name="Burstein D."/>
            <person name="Anantharaman K."/>
            <person name="Lane K.R."/>
            <person name="Thomas B.C."/>
            <person name="Pan C."/>
            <person name="Northen T.R."/>
            <person name="Banfield J.F."/>
        </authorList>
    </citation>
    <scope>NUCLEOTIDE SEQUENCE [LARGE SCALE GENOMIC DNA]</scope>
    <source>
        <strain evidence="4">WS_6</strain>
    </source>
</reference>
<accession>A0A538T4P0</accession>
<dbReference type="Pfam" id="PF13860">
    <property type="entry name" value="FlgD_ig"/>
    <property type="match status" value="1"/>
</dbReference>
<protein>
    <submittedName>
        <fullName evidence="4">M6 family metalloprotease domain-containing protein</fullName>
    </submittedName>
</protein>
<evidence type="ECO:0000259" key="3">
    <source>
        <dbReference type="Pfam" id="PF13860"/>
    </source>
</evidence>
<dbReference type="SUPFAM" id="SSF55486">
    <property type="entry name" value="Metalloproteases ('zincins'), catalytic domain"/>
    <property type="match status" value="1"/>
</dbReference>
<organism evidence="4 5">
    <name type="scientific">Eiseniibacteriota bacterium</name>
    <dbReference type="NCBI Taxonomy" id="2212470"/>
    <lineage>
        <taxon>Bacteria</taxon>
        <taxon>Candidatus Eiseniibacteriota</taxon>
    </lineage>
</organism>
<proteinExistence type="predicted"/>
<evidence type="ECO:0000313" key="4">
    <source>
        <dbReference type="EMBL" id="TMQ58434.1"/>
    </source>
</evidence>
<dbReference type="Pfam" id="PF05547">
    <property type="entry name" value="Peptidase_M6"/>
    <property type="match status" value="1"/>
</dbReference>
<name>A0A538T4P0_UNCEI</name>
<dbReference type="Proteomes" id="UP000316852">
    <property type="component" value="Unassembled WGS sequence"/>
</dbReference>
<evidence type="ECO:0000259" key="2">
    <source>
        <dbReference type="Pfam" id="PF05547"/>
    </source>
</evidence>
<keyword evidence="4" id="KW-0645">Protease</keyword>
<feature type="domain" description="FlgD/Vpr Ig-like" evidence="3">
    <location>
        <begin position="943"/>
        <end position="991"/>
    </location>
</feature>
<keyword evidence="4" id="KW-0378">Hydrolase</keyword>
<dbReference type="InterPro" id="IPR025965">
    <property type="entry name" value="FlgD/Vpr_Ig-like"/>
</dbReference>
<dbReference type="GO" id="GO:0006508">
    <property type="term" value="P:proteolysis"/>
    <property type="evidence" value="ECO:0007669"/>
    <property type="project" value="UniProtKB-KW"/>
</dbReference>
<gene>
    <name evidence="4" type="ORF">E6K76_07960</name>
</gene>
<keyword evidence="4" id="KW-0482">Metalloprotease</keyword>
<dbReference type="Gene3D" id="2.60.120.200">
    <property type="match status" value="1"/>
</dbReference>
<feature type="domain" description="Peptidase M6-like" evidence="2">
    <location>
        <begin position="112"/>
        <end position="330"/>
    </location>
</feature>
<dbReference type="EMBL" id="VBOW01000035">
    <property type="protein sequence ID" value="TMQ58434.1"/>
    <property type="molecule type" value="Genomic_DNA"/>
</dbReference>
<dbReference type="InterPro" id="IPR008757">
    <property type="entry name" value="Peptidase_M6-like_domain"/>
</dbReference>
<comment type="caution">
    <text evidence="4">The sequence shown here is derived from an EMBL/GenBank/DDBJ whole genome shotgun (WGS) entry which is preliminary data.</text>
</comment>
<evidence type="ECO:0000256" key="1">
    <source>
        <dbReference type="SAM" id="SignalP"/>
    </source>
</evidence>
<dbReference type="NCBIfam" id="TIGR03296">
    <property type="entry name" value="M6dom_TIGR03296"/>
    <property type="match status" value="1"/>
</dbReference>
<sequence length="1004" mass="106358">MRLRVTIVGVCLLAGLAPKAHAVAPIFTETRLRGTHAAAAALERLARKPAGVDRAERLRITSSRHYRAIVILLQFPPDPAIPGDPGNLADTLAHPTSAFDTLLFSVGTRPGGSLRDYYREVSRDSFDISGVVTRWYTAPHPYGYYTDAQSGFGAPPRNAQQMAYDAVTLADQDLDFRLFDSDGPDGIPDSGDDDGFVDGVFVVHAGPGGEETASENDIHSHKWTLPSVYVSGDIGAGGPIKANAYTTEAERWKGAAAGGAPHTAVNQIMSIGTFCHEFGHVLGLPDLYDTGPVNTEGIGEWDLMGSGNFNHAPGESLGTSPAHFSAWSKQTLGWVTPTIVPVDQIGTVIQPVESGGATYRLWTNGDNIGEYFLVENRQPVGFDRGLVRRSVEIEGLQAHGLLIYHVDESVVGNNNPEHKMVDVEEAGGVESVSGPEGVQNLDVHRGLTESQSACGAAASVTGNRGERYDPWPGALLATEFSSTSCPSSASNCGDLSQVAIRNIVENGGVITADLLVAATSVQRTAIALDDAPRTGTPNDGDGLAEPGESVRLRFPLINPGASPTPPLYAKVTSLDGLTTVTAGDSIAYAAVGPAQTDSGTTVEATINSSPDPIGAAYRYMVFSPNGLVLADTVQLLLGVKRGICDDFEGTAQPWHGLERSCSNGNEWHRESGLNHTPAGAWAWKLGPVGPVGSYAAGEDASLISQPVRLTGSNDTLSFWQRYSTETGSDGLSVEISTDAGATWTLLHPVPDYPFTDRWSGTQTVFTQAKVPLTGYSGTVQIGFRFRSSTLTFGGSGWWIDDVSVNGDATCATTGAEVIPFDAEYDPVQSRVRVTWDLGGAGYPTVGIERAQDGGSRVRVANPVGYFGPGEWEDRDLAAGTTYSYWVTAPREGAPNLEYGPVRVAIPASPPAPRVLALGPVRPNPFHPAATLPVSLDRDGRFVLRVFRVNGALVRTLQDGPGAPGLHPYTWDGRDDRGVAVPGGVYLIELTSGGRTRVAKAVLLR</sequence>
<dbReference type="GO" id="GO:0008237">
    <property type="term" value="F:metallopeptidase activity"/>
    <property type="evidence" value="ECO:0007669"/>
    <property type="project" value="UniProtKB-KW"/>
</dbReference>
<dbReference type="AlphaFoldDB" id="A0A538T4P0"/>
<feature type="chain" id="PRO_5021913405" evidence="1">
    <location>
        <begin position="23"/>
        <end position="1004"/>
    </location>
</feature>
<dbReference type="Gene3D" id="2.60.40.4070">
    <property type="match status" value="1"/>
</dbReference>
<dbReference type="PANTHER" id="PTHR41775:SF1">
    <property type="entry name" value="PEPTIDASE M6-LIKE DOMAIN-CONTAINING PROTEIN"/>
    <property type="match status" value="1"/>
</dbReference>